<evidence type="ECO:0000256" key="1">
    <source>
        <dbReference type="SAM" id="Phobius"/>
    </source>
</evidence>
<protein>
    <submittedName>
        <fullName evidence="3">DUF4350 domain-containing protein</fullName>
    </submittedName>
</protein>
<sequence>MKRRGTRAGWVIGAVVAASLLAAVLLRPDDARTSAPLDPHNPAPSGAQAVARVLADEGVEVVVARGRSSLEDVTVDARTTVLVTSTEELGASTVEHLRSHAGAGDLVLASPPPGVVDLFGEGLDALTQSHGPTDASCDDAVLGRHRLQVDEALVFPGPGCFPVDDGVLLAQVGERVRFLGAAQLLTNEQVTTSGNAAVALSLLGSTGRLVWYVPDSADLSPSELGGLDAALPPWIGPGLWILVLTGVALVLWRVRRLGPLAVEPLPIPVRAIESVVGRGRLQQRSGDRTHAAGVLRTAARRRIGEHLQVPADRVEDLCLVVSQRSGRPLPEVRALLTPDSPAPTSDTALVRLAQELTALTEEVRTR</sequence>
<dbReference type="Proteomes" id="UP000307808">
    <property type="component" value="Unassembled WGS sequence"/>
</dbReference>
<name>A0A4U2YWY2_9ACTN</name>
<dbReference type="EMBL" id="SZPY01000001">
    <property type="protein sequence ID" value="TKI64681.1"/>
    <property type="molecule type" value="Genomic_DNA"/>
</dbReference>
<keyword evidence="1" id="KW-0472">Membrane</keyword>
<dbReference type="Pfam" id="PF14258">
    <property type="entry name" value="DUF4350"/>
    <property type="match status" value="1"/>
</dbReference>
<keyword evidence="1" id="KW-1133">Transmembrane helix</keyword>
<evidence type="ECO:0000259" key="2">
    <source>
        <dbReference type="Pfam" id="PF14258"/>
    </source>
</evidence>
<dbReference type="OrthoDB" id="5241668at2"/>
<gene>
    <name evidence="3" type="ORF">FC770_06085</name>
</gene>
<evidence type="ECO:0000313" key="3">
    <source>
        <dbReference type="EMBL" id="TKI64681.1"/>
    </source>
</evidence>
<keyword evidence="1" id="KW-0812">Transmembrane</keyword>
<dbReference type="InterPro" id="IPR025646">
    <property type="entry name" value="DUF4350"/>
</dbReference>
<accession>A0A4U2YWY2</accession>
<feature type="transmembrane region" description="Helical" evidence="1">
    <location>
        <begin position="234"/>
        <end position="252"/>
    </location>
</feature>
<reference evidence="3 4" key="1">
    <citation type="submission" date="2019-04" db="EMBL/GenBank/DDBJ databases">
        <authorList>
            <person name="Dong K."/>
        </authorList>
    </citation>
    <scope>NUCLEOTIDE SEQUENCE [LARGE SCALE GENOMIC DNA]</scope>
    <source>
        <strain evidence="4">dk3543</strain>
    </source>
</reference>
<dbReference type="RefSeq" id="WP_137065138.1">
    <property type="nucleotide sequence ID" value="NZ_CP040748.1"/>
</dbReference>
<proteinExistence type="predicted"/>
<evidence type="ECO:0000313" key="4">
    <source>
        <dbReference type="Proteomes" id="UP000307808"/>
    </source>
</evidence>
<feature type="domain" description="DUF4350" evidence="2">
    <location>
        <begin position="39"/>
        <end position="203"/>
    </location>
</feature>
<keyword evidence="4" id="KW-1185">Reference proteome</keyword>
<dbReference type="AlphaFoldDB" id="A0A4U2YWY2"/>
<organism evidence="3 4">
    <name type="scientific">Nocardioides jishulii</name>
    <dbReference type="NCBI Taxonomy" id="2575440"/>
    <lineage>
        <taxon>Bacteria</taxon>
        <taxon>Bacillati</taxon>
        <taxon>Actinomycetota</taxon>
        <taxon>Actinomycetes</taxon>
        <taxon>Propionibacteriales</taxon>
        <taxon>Nocardioidaceae</taxon>
        <taxon>Nocardioides</taxon>
    </lineage>
</organism>
<comment type="caution">
    <text evidence="3">The sequence shown here is derived from an EMBL/GenBank/DDBJ whole genome shotgun (WGS) entry which is preliminary data.</text>
</comment>